<gene>
    <name evidence="2" type="ORF">V2H45_18670</name>
</gene>
<reference evidence="2" key="1">
    <citation type="submission" date="2024-01" db="EMBL/GenBank/DDBJ databases">
        <title>Bank of Algae and Cyanobacteria of the Azores (BACA) strain genomes.</title>
        <authorList>
            <person name="Luz R."/>
            <person name="Cordeiro R."/>
            <person name="Fonseca A."/>
            <person name="Goncalves V."/>
        </authorList>
    </citation>
    <scope>NUCLEOTIDE SEQUENCE</scope>
    <source>
        <strain evidence="2">BACA0141</strain>
    </source>
</reference>
<evidence type="ECO:0000313" key="3">
    <source>
        <dbReference type="Proteomes" id="UP001333818"/>
    </source>
</evidence>
<dbReference type="EMBL" id="JAZBJZ010000093">
    <property type="protein sequence ID" value="MEE3718770.1"/>
    <property type="molecule type" value="Genomic_DNA"/>
</dbReference>
<keyword evidence="3" id="KW-1185">Reference proteome</keyword>
<dbReference type="AlphaFoldDB" id="A0AAW9Q6B2"/>
<dbReference type="Pfam" id="PF13358">
    <property type="entry name" value="DDE_3"/>
    <property type="match status" value="1"/>
</dbReference>
<name>A0AAW9Q6B2_9CYAN</name>
<dbReference type="InterPro" id="IPR038717">
    <property type="entry name" value="Tc1-like_DDE_dom"/>
</dbReference>
<dbReference type="SUPFAM" id="SSF46689">
    <property type="entry name" value="Homeodomain-like"/>
    <property type="match status" value="1"/>
</dbReference>
<accession>A0AAW9Q6B2</accession>
<dbReference type="InterPro" id="IPR047655">
    <property type="entry name" value="Transpos_IS630-like"/>
</dbReference>
<dbReference type="RefSeq" id="WP_330485206.1">
    <property type="nucleotide sequence ID" value="NZ_JAZBJZ010000093.1"/>
</dbReference>
<dbReference type="InterPro" id="IPR009057">
    <property type="entry name" value="Homeodomain-like_sf"/>
</dbReference>
<evidence type="ECO:0000259" key="1">
    <source>
        <dbReference type="Pfam" id="PF13358"/>
    </source>
</evidence>
<dbReference type="Pfam" id="PF13565">
    <property type="entry name" value="HTH_32"/>
    <property type="match status" value="1"/>
</dbReference>
<comment type="caution">
    <text evidence="2">The sequence shown here is derived from an EMBL/GenBank/DDBJ whole genome shotgun (WGS) entry which is preliminary data.</text>
</comment>
<dbReference type="Proteomes" id="UP001333818">
    <property type="component" value="Unassembled WGS sequence"/>
</dbReference>
<proteinExistence type="predicted"/>
<evidence type="ECO:0000313" key="2">
    <source>
        <dbReference type="EMBL" id="MEE3718770.1"/>
    </source>
</evidence>
<dbReference type="NCBIfam" id="NF033545">
    <property type="entry name" value="transpos_IS630"/>
    <property type="match status" value="1"/>
</dbReference>
<protein>
    <submittedName>
        <fullName evidence="2">IS630 family transposase</fullName>
    </submittedName>
</protein>
<organism evidence="2 3">
    <name type="scientific">Tumidithrix elongata BACA0141</name>
    <dbReference type="NCBI Taxonomy" id="2716417"/>
    <lineage>
        <taxon>Bacteria</taxon>
        <taxon>Bacillati</taxon>
        <taxon>Cyanobacteriota</taxon>
        <taxon>Cyanophyceae</taxon>
        <taxon>Pseudanabaenales</taxon>
        <taxon>Pseudanabaenaceae</taxon>
        <taxon>Tumidithrix</taxon>
        <taxon>Tumidithrix elongata</taxon>
    </lineage>
</organism>
<feature type="domain" description="Tc1-like transposase DDE" evidence="1">
    <location>
        <begin position="192"/>
        <end position="342"/>
    </location>
</feature>
<sequence length="380" mass="44343">MSNPNIKNKVCLSEEQRQRLKDISRNGTAPVKKVLHARVLLMADQEHPEGRWTDAQISEALGLHVNTIANIRKRFVCAGEVPALERCPRLTPPTPPKLDGEKHAHLVAICCSEAPTGRVRWTLSLLVNELKQRGIVTEISRETVRQSPKKNELRPWKKQRYCIAEKDTARFIAQMEEVLDVYTTPYNPEEPLICMDEAVVELQADVVPSLALEPGQDAKEDYHYDRRGTRPVFLFIDPFRGWRRVKSYEHRTRIEWAHEIRHVLDVEYPNVRKVKLVCDNLNTHHIGSLYETFPAEEAHRLARRLEIHYTPRNGSWLNIAEIELSVLHQQCLDRRIPDEVTLEKELQAWQQERNQSHAQVKWQFSTEDARIKLHHLYPQF</sequence>